<evidence type="ECO:0000313" key="2">
    <source>
        <dbReference type="EMBL" id="MFA1543877.1"/>
    </source>
</evidence>
<dbReference type="PANTHER" id="PTHR43792:SF16">
    <property type="entry name" value="N-ACETYLTRANSFERASE DOMAIN-CONTAINING PROTEIN"/>
    <property type="match status" value="1"/>
</dbReference>
<dbReference type="RefSeq" id="WP_371954364.1">
    <property type="nucleotide sequence ID" value="NZ_JAXCEI010000022.1"/>
</dbReference>
<name>A0ABV4QL11_9ACTN</name>
<dbReference type="InterPro" id="IPR000182">
    <property type="entry name" value="GNAT_dom"/>
</dbReference>
<evidence type="ECO:0000259" key="1">
    <source>
        <dbReference type="PROSITE" id="PS51186"/>
    </source>
</evidence>
<dbReference type="Proteomes" id="UP001569963">
    <property type="component" value="Unassembled WGS sequence"/>
</dbReference>
<protein>
    <submittedName>
        <fullName evidence="2">GNAT family N-acetyltransferase</fullName>
    </submittedName>
</protein>
<dbReference type="PROSITE" id="PS51186">
    <property type="entry name" value="GNAT"/>
    <property type="match status" value="1"/>
</dbReference>
<evidence type="ECO:0000313" key="3">
    <source>
        <dbReference type="Proteomes" id="UP001569963"/>
    </source>
</evidence>
<sequence length="207" mass="22112">MPTRQWAREALRGCARGRHVVLTPSLHFRSLTVADVRVAAAAGSDPAAQRWLGWHPADLVPEDERDRLLAAPPGRGGARFGLPGRRVWTSMLAIDPERGLAAGMVTLTPRSEKACELGGHLAPAYRGRGLGAELFTAGLALAHRHLGFAEVRAGAEPENAASVRSLWRAGLDPAAGPDTYRLADGRVIRPSWFAGVEPNPARCPSGR</sequence>
<comment type="caution">
    <text evidence="2">The sequence shown here is derived from an EMBL/GenBank/DDBJ whole genome shotgun (WGS) entry which is preliminary data.</text>
</comment>
<dbReference type="Pfam" id="PF13302">
    <property type="entry name" value="Acetyltransf_3"/>
    <property type="match status" value="1"/>
</dbReference>
<dbReference type="EMBL" id="JAXCEI010000022">
    <property type="protein sequence ID" value="MFA1543877.1"/>
    <property type="molecule type" value="Genomic_DNA"/>
</dbReference>
<proteinExistence type="predicted"/>
<dbReference type="SUPFAM" id="SSF55729">
    <property type="entry name" value="Acyl-CoA N-acyltransferases (Nat)"/>
    <property type="match status" value="1"/>
</dbReference>
<reference evidence="2 3" key="1">
    <citation type="submission" date="2023-11" db="EMBL/GenBank/DDBJ databases">
        <title>Actinomadura monticuli sp. nov., isolated from volcanic ash.</title>
        <authorList>
            <person name="Lee S.D."/>
            <person name="Yang H."/>
            <person name="Kim I.S."/>
        </authorList>
    </citation>
    <scope>NUCLEOTIDE SEQUENCE [LARGE SCALE GENOMIC DNA]</scope>
    <source>
        <strain evidence="2 3">DLS-62</strain>
    </source>
</reference>
<feature type="domain" description="N-acetyltransferase" evidence="1">
    <location>
        <begin position="34"/>
        <end position="195"/>
    </location>
</feature>
<dbReference type="PANTHER" id="PTHR43792">
    <property type="entry name" value="GNAT FAMILY, PUTATIVE (AFU_ORTHOLOGUE AFUA_3G00765)-RELATED-RELATED"/>
    <property type="match status" value="1"/>
</dbReference>
<dbReference type="InterPro" id="IPR051531">
    <property type="entry name" value="N-acetyltransferase"/>
</dbReference>
<organism evidence="2 3">
    <name type="scientific">Actinomadura monticuli</name>
    <dbReference type="NCBI Taxonomy" id="3097367"/>
    <lineage>
        <taxon>Bacteria</taxon>
        <taxon>Bacillati</taxon>
        <taxon>Actinomycetota</taxon>
        <taxon>Actinomycetes</taxon>
        <taxon>Streptosporangiales</taxon>
        <taxon>Thermomonosporaceae</taxon>
        <taxon>Actinomadura</taxon>
    </lineage>
</organism>
<dbReference type="Gene3D" id="3.40.630.30">
    <property type="match status" value="1"/>
</dbReference>
<dbReference type="InterPro" id="IPR016181">
    <property type="entry name" value="Acyl_CoA_acyltransferase"/>
</dbReference>
<gene>
    <name evidence="2" type="ORF">SM611_33535</name>
</gene>
<accession>A0ABV4QL11</accession>
<keyword evidence="3" id="KW-1185">Reference proteome</keyword>
<dbReference type="CDD" id="cd04301">
    <property type="entry name" value="NAT_SF"/>
    <property type="match status" value="1"/>
</dbReference>